<dbReference type="GO" id="GO:0032791">
    <property type="term" value="F:lead ion binding"/>
    <property type="evidence" value="ECO:0007669"/>
    <property type="project" value="TreeGrafter"/>
</dbReference>
<gene>
    <name evidence="2" type="ORF">HUE56_13765</name>
</gene>
<dbReference type="InterPro" id="IPR052543">
    <property type="entry name" value="HTH_Metal-responsive_Reg"/>
</dbReference>
<dbReference type="NCBIfam" id="NF033788">
    <property type="entry name" value="HTH_metalloreg"/>
    <property type="match status" value="1"/>
</dbReference>
<accession>A0A6N1AZS2</accession>
<sequence length="241" mass="25379">MTSPPFPTASANGIATIAALIGDPARANILSALMGGQALTAGELSWHASVGAPTTSAHLAKLSEAGLLAVERQGRHRYYRLASPDIAQAMESLMAVAAVGPRRHRPPGPKDEALRTARTCYDHLAGRLGTKLADTLNERGFVILDDGSALVTDDGRDFLGGLGLAIPEAGGHRRPLCRVCLDWSERRPHLAGRLGAALLTCSLERGWIVRIPDSRAVAITDAGSKEFATNFGIAPEHLAAK</sequence>
<feature type="domain" description="HTH arsR-type" evidence="1">
    <location>
        <begin position="6"/>
        <end position="101"/>
    </location>
</feature>
<organism evidence="2 3">
    <name type="scientific">Azospirillum oryzae</name>
    <dbReference type="NCBI Taxonomy" id="286727"/>
    <lineage>
        <taxon>Bacteria</taxon>
        <taxon>Pseudomonadati</taxon>
        <taxon>Pseudomonadota</taxon>
        <taxon>Alphaproteobacteria</taxon>
        <taxon>Rhodospirillales</taxon>
        <taxon>Azospirillaceae</taxon>
        <taxon>Azospirillum</taxon>
    </lineage>
</organism>
<dbReference type="PANTHER" id="PTHR39168">
    <property type="entry name" value="TRANSCRIPTIONAL REGULATOR-RELATED"/>
    <property type="match status" value="1"/>
</dbReference>
<dbReference type="Pfam" id="PF12840">
    <property type="entry name" value="HTH_20"/>
    <property type="match status" value="1"/>
</dbReference>
<dbReference type="SUPFAM" id="SSF46785">
    <property type="entry name" value="Winged helix' DNA-binding domain"/>
    <property type="match status" value="1"/>
</dbReference>
<dbReference type="InterPro" id="IPR036388">
    <property type="entry name" value="WH-like_DNA-bd_sf"/>
</dbReference>
<protein>
    <submittedName>
        <fullName evidence="2">Helix-turn-helix transcriptional regulator</fullName>
    </submittedName>
</protein>
<dbReference type="KEGG" id="aoz:HUE56_13765"/>
<dbReference type="GO" id="GO:0097063">
    <property type="term" value="F:cadmium ion sensor activity"/>
    <property type="evidence" value="ECO:0007669"/>
    <property type="project" value="TreeGrafter"/>
</dbReference>
<dbReference type="GO" id="GO:0046686">
    <property type="term" value="P:response to cadmium ion"/>
    <property type="evidence" value="ECO:0007669"/>
    <property type="project" value="TreeGrafter"/>
</dbReference>
<dbReference type="Proteomes" id="UP000509702">
    <property type="component" value="Chromosome"/>
</dbReference>
<dbReference type="PRINTS" id="PR00778">
    <property type="entry name" value="HTHARSR"/>
</dbReference>
<evidence type="ECO:0000313" key="2">
    <source>
        <dbReference type="EMBL" id="QKS53152.1"/>
    </source>
</evidence>
<dbReference type="PANTHER" id="PTHR39168:SF1">
    <property type="entry name" value="TRANSCRIPTIONAL REGULATORY PROTEIN"/>
    <property type="match status" value="1"/>
</dbReference>
<dbReference type="GO" id="GO:0010288">
    <property type="term" value="P:response to lead ion"/>
    <property type="evidence" value="ECO:0007669"/>
    <property type="project" value="TreeGrafter"/>
</dbReference>
<dbReference type="InterPro" id="IPR011991">
    <property type="entry name" value="ArsR-like_HTH"/>
</dbReference>
<dbReference type="GO" id="GO:0003700">
    <property type="term" value="F:DNA-binding transcription factor activity"/>
    <property type="evidence" value="ECO:0007669"/>
    <property type="project" value="InterPro"/>
</dbReference>
<reference evidence="2 3" key="1">
    <citation type="submission" date="2020-06" db="EMBL/GenBank/DDBJ databases">
        <title>Complete genome of Azosprillum oryzae KACC14407.</title>
        <authorList>
            <person name="Kim M."/>
            <person name="Park Y.-J."/>
            <person name="Shin J.-H."/>
        </authorList>
    </citation>
    <scope>NUCLEOTIDE SEQUENCE [LARGE SCALE GENOMIC DNA]</scope>
    <source>
        <strain evidence="2 3">KACC 14407</strain>
    </source>
</reference>
<dbReference type="GO" id="GO:0003677">
    <property type="term" value="F:DNA binding"/>
    <property type="evidence" value="ECO:0007669"/>
    <property type="project" value="TreeGrafter"/>
</dbReference>
<proteinExistence type="predicted"/>
<dbReference type="InterPro" id="IPR036390">
    <property type="entry name" value="WH_DNA-bd_sf"/>
</dbReference>
<dbReference type="SMART" id="SM00418">
    <property type="entry name" value="HTH_ARSR"/>
    <property type="match status" value="1"/>
</dbReference>
<keyword evidence="3" id="KW-1185">Reference proteome</keyword>
<dbReference type="InterPro" id="IPR001845">
    <property type="entry name" value="HTH_ArsR_DNA-bd_dom"/>
</dbReference>
<dbReference type="EMBL" id="CP054619">
    <property type="protein sequence ID" value="QKS53152.1"/>
    <property type="molecule type" value="Genomic_DNA"/>
</dbReference>
<dbReference type="CDD" id="cd00090">
    <property type="entry name" value="HTH_ARSR"/>
    <property type="match status" value="1"/>
</dbReference>
<evidence type="ECO:0000259" key="1">
    <source>
        <dbReference type="PROSITE" id="PS50987"/>
    </source>
</evidence>
<dbReference type="Gene3D" id="1.10.10.10">
    <property type="entry name" value="Winged helix-like DNA-binding domain superfamily/Winged helix DNA-binding domain"/>
    <property type="match status" value="1"/>
</dbReference>
<evidence type="ECO:0000313" key="3">
    <source>
        <dbReference type="Proteomes" id="UP000509702"/>
    </source>
</evidence>
<dbReference type="AlphaFoldDB" id="A0A6N1AZS2"/>
<name>A0A6N1AZS2_9PROT</name>
<dbReference type="PROSITE" id="PS50987">
    <property type="entry name" value="HTH_ARSR_2"/>
    <property type="match status" value="1"/>
</dbReference>